<comment type="caution">
    <text evidence="1">The sequence shown here is derived from an EMBL/GenBank/DDBJ whole genome shotgun (WGS) entry which is preliminary data.</text>
</comment>
<dbReference type="EMBL" id="CAJOBD010020260">
    <property type="protein sequence ID" value="CAF4239682.1"/>
    <property type="molecule type" value="Genomic_DNA"/>
</dbReference>
<evidence type="ECO:0000313" key="2">
    <source>
        <dbReference type="Proteomes" id="UP000663836"/>
    </source>
</evidence>
<organism evidence="1 2">
    <name type="scientific">Rotaria sordida</name>
    <dbReference type="NCBI Taxonomy" id="392033"/>
    <lineage>
        <taxon>Eukaryota</taxon>
        <taxon>Metazoa</taxon>
        <taxon>Spiralia</taxon>
        <taxon>Gnathifera</taxon>
        <taxon>Rotifera</taxon>
        <taxon>Eurotatoria</taxon>
        <taxon>Bdelloidea</taxon>
        <taxon>Philodinida</taxon>
        <taxon>Philodinidae</taxon>
        <taxon>Rotaria</taxon>
    </lineage>
</organism>
<proteinExistence type="predicted"/>
<evidence type="ECO:0000313" key="1">
    <source>
        <dbReference type="EMBL" id="CAF4239682.1"/>
    </source>
</evidence>
<name>A0A820DXW5_9BILA</name>
<dbReference type="Proteomes" id="UP000663836">
    <property type="component" value="Unassembled WGS sequence"/>
</dbReference>
<feature type="non-terminal residue" evidence="1">
    <location>
        <position position="1"/>
    </location>
</feature>
<dbReference type="AlphaFoldDB" id="A0A820DXW5"/>
<reference evidence="1" key="1">
    <citation type="submission" date="2021-02" db="EMBL/GenBank/DDBJ databases">
        <authorList>
            <person name="Nowell W R."/>
        </authorList>
    </citation>
    <scope>NUCLEOTIDE SEQUENCE</scope>
</reference>
<accession>A0A820DXW5</accession>
<protein>
    <submittedName>
        <fullName evidence="1">Uncharacterized protein</fullName>
    </submittedName>
</protein>
<sequence length="30" mass="3494">AVIVTERQDLFNIRDTQMYNDLCFNNGESS</sequence>
<gene>
    <name evidence="1" type="ORF">JBS370_LOCUS38253</name>
</gene>